<evidence type="ECO:0000313" key="13">
    <source>
        <dbReference type="EMBL" id="SDE86798.1"/>
    </source>
</evidence>
<dbReference type="InterPro" id="IPR008969">
    <property type="entry name" value="CarboxyPept-like_regulatory"/>
</dbReference>
<keyword evidence="9 11" id="KW-0472">Membrane</keyword>
<evidence type="ECO:0000256" key="4">
    <source>
        <dbReference type="ARBA" id="ARBA00022496"/>
    </source>
</evidence>
<dbReference type="InterPro" id="IPR000531">
    <property type="entry name" value="Beta-barrel_TonB"/>
</dbReference>
<dbReference type="PANTHER" id="PTHR32552:SF81">
    <property type="entry name" value="TONB-DEPENDENT OUTER MEMBRANE RECEPTOR"/>
    <property type="match status" value="1"/>
</dbReference>
<dbReference type="RefSeq" id="WP_074538171.1">
    <property type="nucleotide sequence ID" value="NZ_FNBD01000004.1"/>
</dbReference>
<evidence type="ECO:0000256" key="8">
    <source>
        <dbReference type="ARBA" id="ARBA00023077"/>
    </source>
</evidence>
<dbReference type="Pfam" id="PF00593">
    <property type="entry name" value="TonB_dep_Rec_b-barrel"/>
    <property type="match status" value="1"/>
</dbReference>
<keyword evidence="3 11" id="KW-1134">Transmembrane beta strand</keyword>
<comment type="subcellular location">
    <subcellularLocation>
        <location evidence="1 11">Cell outer membrane</location>
        <topology evidence="1 11">Multi-pass membrane protein</topology>
    </subcellularLocation>
</comment>
<keyword evidence="6" id="KW-0408">Iron</keyword>
<keyword evidence="2 11" id="KW-0813">Transport</keyword>
<keyword evidence="5 11" id="KW-0812">Transmembrane</keyword>
<dbReference type="eggNOG" id="COG4774">
    <property type="taxonomic scope" value="Bacteria"/>
</dbReference>
<dbReference type="Pfam" id="PF07715">
    <property type="entry name" value="Plug"/>
    <property type="match status" value="1"/>
</dbReference>
<keyword evidence="10 11" id="KW-0998">Cell outer membrane</keyword>
<dbReference type="PANTHER" id="PTHR32552">
    <property type="entry name" value="FERRICHROME IRON RECEPTOR-RELATED"/>
    <property type="match status" value="1"/>
</dbReference>
<dbReference type="SUPFAM" id="SSF56935">
    <property type="entry name" value="Porins"/>
    <property type="match status" value="1"/>
</dbReference>
<keyword evidence="14" id="KW-1185">Reference proteome</keyword>
<evidence type="ECO:0000313" key="14">
    <source>
        <dbReference type="Proteomes" id="UP000182114"/>
    </source>
</evidence>
<evidence type="ECO:0000256" key="7">
    <source>
        <dbReference type="ARBA" id="ARBA00023065"/>
    </source>
</evidence>
<dbReference type="InterPro" id="IPR036942">
    <property type="entry name" value="Beta-barrel_TonB_sf"/>
</dbReference>
<evidence type="ECO:0000256" key="5">
    <source>
        <dbReference type="ARBA" id="ARBA00022692"/>
    </source>
</evidence>
<dbReference type="PROSITE" id="PS52016">
    <property type="entry name" value="TONB_DEPENDENT_REC_3"/>
    <property type="match status" value="1"/>
</dbReference>
<keyword evidence="8 12" id="KW-0798">TonB box</keyword>
<dbReference type="Gene3D" id="2.40.170.20">
    <property type="entry name" value="TonB-dependent receptor, beta-barrel domain"/>
    <property type="match status" value="1"/>
</dbReference>
<evidence type="ECO:0000256" key="10">
    <source>
        <dbReference type="ARBA" id="ARBA00023237"/>
    </source>
</evidence>
<dbReference type="InterPro" id="IPR039426">
    <property type="entry name" value="TonB-dep_rcpt-like"/>
</dbReference>
<keyword evidence="4" id="KW-0410">Iron transport</keyword>
<accession>A0A1G7GF85</accession>
<gene>
    <name evidence="13" type="ORF">SAMN04487992_104342</name>
</gene>
<dbReference type="InterPro" id="IPR012910">
    <property type="entry name" value="Plug_dom"/>
</dbReference>
<organism evidence="13 14">
    <name type="scientific">Cellulophaga baltica</name>
    <dbReference type="NCBI Taxonomy" id="76594"/>
    <lineage>
        <taxon>Bacteria</taxon>
        <taxon>Pseudomonadati</taxon>
        <taxon>Bacteroidota</taxon>
        <taxon>Flavobacteriia</taxon>
        <taxon>Flavobacteriales</taxon>
        <taxon>Flavobacteriaceae</taxon>
        <taxon>Cellulophaga</taxon>
    </lineage>
</organism>
<evidence type="ECO:0000256" key="11">
    <source>
        <dbReference type="PROSITE-ProRule" id="PRU01360"/>
    </source>
</evidence>
<dbReference type="GO" id="GO:0009279">
    <property type="term" value="C:cell outer membrane"/>
    <property type="evidence" value="ECO:0007669"/>
    <property type="project" value="UniProtKB-SubCell"/>
</dbReference>
<proteinExistence type="inferred from homology"/>
<evidence type="ECO:0000256" key="3">
    <source>
        <dbReference type="ARBA" id="ARBA00022452"/>
    </source>
</evidence>
<sequence>MRNVLFTLLLLPLLSLGQRTTISGVVTDGSDVLPGVNILEKGTTNGVTTDFNGNFQISVASGAVLNFSYIGFRNQEVNTTDKTVLSIAMEEDAKALDEVVVQGFTGVVGRARKRTESIQSIPESVTALNSEGIEKNGINNVTNFAKLVPNLKLNSSQAAGINFLTIRGIPQIRNADAPVAFVIDGVTIPDPSLLNQELFDLALIEVVKGPQGALYGKNAIGGAINIYSKEPVNTNKNNLTLGYGNANALLTQFVSSGAIKKDKVFYRLSTQFKNFDGLLTNEYNNEKVDFSREFNVRGQIIARIADNFKASATLQFIDVSGGAAYYSVNPTGNIFVDGAPGGALSPNPEDGNNVINHDEPGKSDINNAFGSLSLEYTPGKVKMQSITSYNYVDRSLSGDLDFIPFDDFTQGETAETKTFNQELRFNNIASEGKINWSAGGFYQDIEKPFFQDGLNRDFDLNQLFYGIAADVINTTKTYALFGFIDYKLTDKLTASAGFRYDNDTFEQEDHLSGDTFERSNNIIQPKASISYQATENVLVYTNYGRGYRTGGFNPAVTDRFNRDYEDELTDNFELGFKSSMWNNRFILNGSAFYTDFSNQQQYIFDLDTFYPGNYNYDKSRIIGFEFDAKIRLSKFLDLLANYGFVDSEITEGGTTGGVDGTATDLNAFNGKKTPFVPQNNFNIGLESSFALTEKLNFDGTINLNSTGKTYWDENNSDAFTTNAYQLLDARASISFDNLKFTIWGNNILDKQYYTEYVPGSLFGGFDDFGWRGRPATYGASISINF</sequence>
<evidence type="ECO:0000256" key="9">
    <source>
        <dbReference type="ARBA" id="ARBA00023136"/>
    </source>
</evidence>
<dbReference type="CDD" id="cd01347">
    <property type="entry name" value="ligand_gated_channel"/>
    <property type="match status" value="1"/>
</dbReference>
<dbReference type="EMBL" id="FNBD01000004">
    <property type="protein sequence ID" value="SDE86798.1"/>
    <property type="molecule type" value="Genomic_DNA"/>
</dbReference>
<keyword evidence="7" id="KW-0406">Ion transport</keyword>
<dbReference type="AlphaFoldDB" id="A0A1G7GF85"/>
<dbReference type="Pfam" id="PF13715">
    <property type="entry name" value="CarbopepD_reg_2"/>
    <property type="match status" value="1"/>
</dbReference>
<evidence type="ECO:0000256" key="6">
    <source>
        <dbReference type="ARBA" id="ARBA00023004"/>
    </source>
</evidence>
<evidence type="ECO:0000256" key="12">
    <source>
        <dbReference type="RuleBase" id="RU003357"/>
    </source>
</evidence>
<evidence type="ECO:0000256" key="2">
    <source>
        <dbReference type="ARBA" id="ARBA00022448"/>
    </source>
</evidence>
<name>A0A1G7GF85_9FLAO</name>
<reference evidence="14" key="1">
    <citation type="submission" date="2016-10" db="EMBL/GenBank/DDBJ databases">
        <authorList>
            <person name="Varghese N."/>
            <person name="Submissions S."/>
        </authorList>
    </citation>
    <scope>NUCLEOTIDE SEQUENCE [LARGE SCALE GENOMIC DNA]</scope>
    <source>
        <strain evidence="14">DSM 24729</strain>
    </source>
</reference>
<dbReference type="GO" id="GO:0006826">
    <property type="term" value="P:iron ion transport"/>
    <property type="evidence" value="ECO:0007669"/>
    <property type="project" value="UniProtKB-KW"/>
</dbReference>
<dbReference type="SUPFAM" id="SSF49464">
    <property type="entry name" value="Carboxypeptidase regulatory domain-like"/>
    <property type="match status" value="1"/>
</dbReference>
<comment type="similarity">
    <text evidence="11 12">Belongs to the TonB-dependent receptor family.</text>
</comment>
<dbReference type="Proteomes" id="UP000182114">
    <property type="component" value="Unassembled WGS sequence"/>
</dbReference>
<evidence type="ECO:0000256" key="1">
    <source>
        <dbReference type="ARBA" id="ARBA00004571"/>
    </source>
</evidence>
<protein>
    <submittedName>
        <fullName evidence="13">Iron complex outermembrane recepter protein</fullName>
    </submittedName>
</protein>